<proteinExistence type="predicted"/>
<accession>A0ABX0XK12</accession>
<comment type="caution">
    <text evidence="1">The sequence shown here is derived from an EMBL/GenBank/DDBJ whole genome shotgun (WGS) entry which is preliminary data.</text>
</comment>
<evidence type="ECO:0000313" key="1">
    <source>
        <dbReference type="EMBL" id="NJC33585.1"/>
    </source>
</evidence>
<dbReference type="Pfam" id="PF20333">
    <property type="entry name" value="DUF6628"/>
    <property type="match status" value="1"/>
</dbReference>
<keyword evidence="2" id="KW-1185">Reference proteome</keyword>
<dbReference type="EMBL" id="JAATJE010000001">
    <property type="protein sequence ID" value="NJC33585.1"/>
    <property type="molecule type" value="Genomic_DNA"/>
</dbReference>
<protein>
    <submittedName>
        <fullName evidence="1">Uncharacterized protein</fullName>
    </submittedName>
</protein>
<gene>
    <name evidence="1" type="ORF">GGR88_001059</name>
</gene>
<dbReference type="RefSeq" id="WP_167953552.1">
    <property type="nucleotide sequence ID" value="NZ_JAATJE010000001.1"/>
</dbReference>
<evidence type="ECO:0000313" key="2">
    <source>
        <dbReference type="Proteomes" id="UP000734218"/>
    </source>
</evidence>
<organism evidence="1 2">
    <name type="scientific">Sphingomonas jejuensis</name>
    <dbReference type="NCBI Taxonomy" id="904715"/>
    <lineage>
        <taxon>Bacteria</taxon>
        <taxon>Pseudomonadati</taxon>
        <taxon>Pseudomonadota</taxon>
        <taxon>Alphaproteobacteria</taxon>
        <taxon>Sphingomonadales</taxon>
        <taxon>Sphingomonadaceae</taxon>
        <taxon>Sphingomonas</taxon>
    </lineage>
</organism>
<reference evidence="1 2" key="1">
    <citation type="submission" date="2020-03" db="EMBL/GenBank/DDBJ databases">
        <title>Genomic Encyclopedia of Type Strains, Phase IV (KMG-IV): sequencing the most valuable type-strain genomes for metagenomic binning, comparative biology and taxonomic classification.</title>
        <authorList>
            <person name="Goeker M."/>
        </authorList>
    </citation>
    <scope>NUCLEOTIDE SEQUENCE [LARGE SCALE GENOMIC DNA]</scope>
    <source>
        <strain evidence="1 2">DSM 27651</strain>
    </source>
</reference>
<sequence>MSVSTWMPTAMLPSTAPVDDAGRLLLLAVRRMAVGGLDDAHAAAAMLGFFGRSYRRPLVLLRALMAELARSATAPITVAPPCCPRMTAAEGLIVAAVAEAGTHPQGAIDSLALVLGTRSCVGAFGSAQALGQAFSDLGRPLAFNAA</sequence>
<dbReference type="Proteomes" id="UP000734218">
    <property type="component" value="Unassembled WGS sequence"/>
</dbReference>
<dbReference type="InterPro" id="IPR046736">
    <property type="entry name" value="DUF6628"/>
</dbReference>
<name>A0ABX0XK12_9SPHN</name>